<evidence type="ECO:0000256" key="5">
    <source>
        <dbReference type="ARBA" id="ARBA00022833"/>
    </source>
</evidence>
<dbReference type="Gene3D" id="3.30.40.10">
    <property type="entry name" value="Zinc/RING finger domain, C3HC4 (zinc finger)"/>
    <property type="match status" value="1"/>
</dbReference>
<sequence>MYKLSFILFFITNYLFIKSYSHSYSYSYSEQPKSINIQFHNYNKSSNKTDPISTAGSFIPKANAKAVYSLAGRWINAGFNISSIFCHSGSNIYSLDCGKNSQNLYIIFNGVYRDPVEIKYHSGLVNLFDIFIKSNDNKHVLSNILICKLEAIYTRPKQYSPYHLSKSGLLGIIFLTACIVLTFLICVIWFFVLYCRRMKYERKKTKVQQALARSVQEILDKSPIIIFDTKNNEITDDDPMCAICLEPFIDNEQLRKLKCSHYFHVTCIDPWLLAHQSCPLCNQNILDDFIPTVSANVNIREGIIRTSLIHIDEEYL</sequence>
<keyword evidence="10" id="KW-0732">Signal</keyword>
<dbReference type="OrthoDB" id="9984778at2759"/>
<keyword evidence="4 8" id="KW-0863">Zinc-finger</keyword>
<evidence type="ECO:0000259" key="11">
    <source>
        <dbReference type="PROSITE" id="PS50089"/>
    </source>
</evidence>
<dbReference type="PANTHER" id="PTHR46539">
    <property type="entry name" value="E3 UBIQUITIN-PROTEIN LIGASE ATL42"/>
    <property type="match status" value="1"/>
</dbReference>
<keyword evidence="3" id="KW-0479">Metal-binding</keyword>
<evidence type="ECO:0000256" key="1">
    <source>
        <dbReference type="ARBA" id="ARBA00004370"/>
    </source>
</evidence>
<feature type="signal peptide" evidence="10">
    <location>
        <begin position="1"/>
        <end position="21"/>
    </location>
</feature>
<evidence type="ECO:0000313" key="14">
    <source>
        <dbReference type="Proteomes" id="UP000663832"/>
    </source>
</evidence>
<evidence type="ECO:0000256" key="8">
    <source>
        <dbReference type="PROSITE-ProRule" id="PRU00175"/>
    </source>
</evidence>
<dbReference type="SMART" id="SM00184">
    <property type="entry name" value="RING"/>
    <property type="match status" value="1"/>
</dbReference>
<dbReference type="EMBL" id="CAJNOI010001159">
    <property type="protein sequence ID" value="CAF1388347.1"/>
    <property type="molecule type" value="Genomic_DNA"/>
</dbReference>
<dbReference type="PANTHER" id="PTHR46539:SF1">
    <property type="entry name" value="E3 UBIQUITIN-PROTEIN LIGASE ATL42"/>
    <property type="match status" value="1"/>
</dbReference>
<gene>
    <name evidence="12" type="ORF">BJG266_LOCUS36970</name>
    <name evidence="13" type="ORF">QVE165_LOCUS42162</name>
</gene>
<keyword evidence="7 9" id="KW-0472">Membrane</keyword>
<comment type="subcellular location">
    <subcellularLocation>
        <location evidence="1">Membrane</location>
    </subcellularLocation>
</comment>
<evidence type="ECO:0000313" key="13">
    <source>
        <dbReference type="EMBL" id="CAF1479818.1"/>
    </source>
</evidence>
<evidence type="ECO:0000256" key="2">
    <source>
        <dbReference type="ARBA" id="ARBA00022692"/>
    </source>
</evidence>
<dbReference type="Pfam" id="PF13639">
    <property type="entry name" value="zf-RING_2"/>
    <property type="match status" value="1"/>
</dbReference>
<evidence type="ECO:0000256" key="9">
    <source>
        <dbReference type="SAM" id="Phobius"/>
    </source>
</evidence>
<comment type="caution">
    <text evidence="12">The sequence shown here is derived from an EMBL/GenBank/DDBJ whole genome shotgun (WGS) entry which is preliminary data.</text>
</comment>
<dbReference type="Proteomes" id="UP000663877">
    <property type="component" value="Unassembled WGS sequence"/>
</dbReference>
<evidence type="ECO:0000256" key="3">
    <source>
        <dbReference type="ARBA" id="ARBA00022723"/>
    </source>
</evidence>
<keyword evidence="5" id="KW-0862">Zinc</keyword>
<keyword evidence="14" id="KW-1185">Reference proteome</keyword>
<dbReference type="Proteomes" id="UP000663832">
    <property type="component" value="Unassembled WGS sequence"/>
</dbReference>
<evidence type="ECO:0000313" key="12">
    <source>
        <dbReference type="EMBL" id="CAF1388347.1"/>
    </source>
</evidence>
<evidence type="ECO:0000256" key="10">
    <source>
        <dbReference type="SAM" id="SignalP"/>
    </source>
</evidence>
<dbReference type="GO" id="GO:0008270">
    <property type="term" value="F:zinc ion binding"/>
    <property type="evidence" value="ECO:0007669"/>
    <property type="project" value="UniProtKB-KW"/>
</dbReference>
<dbReference type="AlphaFoldDB" id="A0A815JYF7"/>
<dbReference type="EMBL" id="CAJNOM010000515">
    <property type="protein sequence ID" value="CAF1479818.1"/>
    <property type="molecule type" value="Genomic_DNA"/>
</dbReference>
<evidence type="ECO:0000256" key="7">
    <source>
        <dbReference type="ARBA" id="ARBA00023136"/>
    </source>
</evidence>
<dbReference type="CDD" id="cd16454">
    <property type="entry name" value="RING-H2_PA-TM-RING"/>
    <property type="match status" value="1"/>
</dbReference>
<feature type="transmembrane region" description="Helical" evidence="9">
    <location>
        <begin position="169"/>
        <end position="194"/>
    </location>
</feature>
<feature type="domain" description="RING-type" evidence="11">
    <location>
        <begin position="241"/>
        <end position="282"/>
    </location>
</feature>
<keyword evidence="6 9" id="KW-1133">Transmembrane helix</keyword>
<proteinExistence type="predicted"/>
<dbReference type="InterPro" id="IPR001841">
    <property type="entry name" value="Znf_RING"/>
</dbReference>
<dbReference type="InterPro" id="IPR013083">
    <property type="entry name" value="Znf_RING/FYVE/PHD"/>
</dbReference>
<dbReference type="PROSITE" id="PS50089">
    <property type="entry name" value="ZF_RING_2"/>
    <property type="match status" value="1"/>
</dbReference>
<evidence type="ECO:0000313" key="15">
    <source>
        <dbReference type="Proteomes" id="UP000663877"/>
    </source>
</evidence>
<dbReference type="SUPFAM" id="SSF57850">
    <property type="entry name" value="RING/U-box"/>
    <property type="match status" value="1"/>
</dbReference>
<organism evidence="12 15">
    <name type="scientific">Adineta steineri</name>
    <dbReference type="NCBI Taxonomy" id="433720"/>
    <lineage>
        <taxon>Eukaryota</taxon>
        <taxon>Metazoa</taxon>
        <taxon>Spiralia</taxon>
        <taxon>Gnathifera</taxon>
        <taxon>Rotifera</taxon>
        <taxon>Eurotatoria</taxon>
        <taxon>Bdelloidea</taxon>
        <taxon>Adinetida</taxon>
        <taxon>Adinetidae</taxon>
        <taxon>Adineta</taxon>
    </lineage>
</organism>
<accession>A0A815JYF7</accession>
<dbReference type="GO" id="GO:0016567">
    <property type="term" value="P:protein ubiquitination"/>
    <property type="evidence" value="ECO:0007669"/>
    <property type="project" value="UniProtKB-UniPathway"/>
</dbReference>
<dbReference type="GO" id="GO:0016020">
    <property type="term" value="C:membrane"/>
    <property type="evidence" value="ECO:0007669"/>
    <property type="project" value="UniProtKB-SubCell"/>
</dbReference>
<keyword evidence="2 9" id="KW-0812">Transmembrane</keyword>
<feature type="chain" id="PRO_5035687517" description="RING-type domain-containing protein" evidence="10">
    <location>
        <begin position="22"/>
        <end position="316"/>
    </location>
</feature>
<protein>
    <recommendedName>
        <fullName evidence="11">RING-type domain-containing protein</fullName>
    </recommendedName>
</protein>
<reference evidence="12" key="1">
    <citation type="submission" date="2021-02" db="EMBL/GenBank/DDBJ databases">
        <authorList>
            <person name="Nowell W R."/>
        </authorList>
    </citation>
    <scope>NUCLEOTIDE SEQUENCE</scope>
</reference>
<dbReference type="UniPathway" id="UPA00143"/>
<evidence type="ECO:0000256" key="6">
    <source>
        <dbReference type="ARBA" id="ARBA00022989"/>
    </source>
</evidence>
<name>A0A815JYF7_9BILA</name>
<evidence type="ECO:0000256" key="4">
    <source>
        <dbReference type="ARBA" id="ARBA00022771"/>
    </source>
</evidence>